<gene>
    <name evidence="1" type="ORF">LCGC14_3005430</name>
</gene>
<protein>
    <submittedName>
        <fullName evidence="1">Uncharacterized protein</fullName>
    </submittedName>
</protein>
<comment type="caution">
    <text evidence="1">The sequence shown here is derived from an EMBL/GenBank/DDBJ whole genome shotgun (WGS) entry which is preliminary data.</text>
</comment>
<name>A0A0F8X099_9ZZZZ</name>
<reference evidence="1" key="1">
    <citation type="journal article" date="2015" name="Nature">
        <title>Complex archaea that bridge the gap between prokaryotes and eukaryotes.</title>
        <authorList>
            <person name="Spang A."/>
            <person name="Saw J.H."/>
            <person name="Jorgensen S.L."/>
            <person name="Zaremba-Niedzwiedzka K."/>
            <person name="Martijn J."/>
            <person name="Lind A.E."/>
            <person name="van Eijk R."/>
            <person name="Schleper C."/>
            <person name="Guy L."/>
            <person name="Ettema T.J."/>
        </authorList>
    </citation>
    <scope>NUCLEOTIDE SEQUENCE</scope>
</reference>
<sequence>MTVATYTPTLSGSDLDELWKKEQLGVVTAFGFGVPEWNFFNKLKNVDTNWSTREITMELDLDDGYGVASIPEGGYEARPSSPTAATATLTWILLNKRFTISLTAKYIHDKRGTKAMLTDQLKWQSKKAVQAIRLKVGNYLYGFSTGVLAHGAENANATTHFTIDNLYGIAGLGATGSNRLATDVFTALDYIGILQSGGTFRSIKQPSAIAASNVLTHATDWATTADGDLLVGAASVENATNAGTDYLRGLTGLLDMITSTTVHSYANTSNSRWDPALENTSGGRFTGVKLRKMKQAINNKGGGTLD</sequence>
<accession>A0A0F8X099</accession>
<dbReference type="AlphaFoldDB" id="A0A0F8X099"/>
<dbReference type="EMBL" id="LAZR01062045">
    <property type="protein sequence ID" value="KKK62328.1"/>
    <property type="molecule type" value="Genomic_DNA"/>
</dbReference>
<evidence type="ECO:0000313" key="1">
    <source>
        <dbReference type="EMBL" id="KKK62328.1"/>
    </source>
</evidence>
<proteinExistence type="predicted"/>
<organism evidence="1">
    <name type="scientific">marine sediment metagenome</name>
    <dbReference type="NCBI Taxonomy" id="412755"/>
    <lineage>
        <taxon>unclassified sequences</taxon>
        <taxon>metagenomes</taxon>
        <taxon>ecological metagenomes</taxon>
    </lineage>
</organism>
<feature type="non-terminal residue" evidence="1">
    <location>
        <position position="306"/>
    </location>
</feature>